<evidence type="ECO:0000256" key="6">
    <source>
        <dbReference type="ARBA" id="ARBA00023136"/>
    </source>
</evidence>
<sequence>MRATEPVASGFPDEALQLIIFSHSTFYSQIPAGREDAILIKGSTRIGALFRIIIPLSVPGVATAGILTFIIVYNEFVFSYQVVDGTVEHWAPVSFGIFTSSRSRLYAYNLMAAASLVGVLPMAAIVLVAQERIVSGLTQGALKE</sequence>
<keyword evidence="10" id="KW-1185">Reference proteome</keyword>
<keyword evidence="2 7" id="KW-0813">Transport</keyword>
<dbReference type="RefSeq" id="WP_309242227.1">
    <property type="nucleotide sequence ID" value="NZ_CP109979.1"/>
</dbReference>
<evidence type="ECO:0000256" key="1">
    <source>
        <dbReference type="ARBA" id="ARBA00004651"/>
    </source>
</evidence>
<keyword evidence="6 7" id="KW-0472">Membrane</keyword>
<evidence type="ECO:0000256" key="5">
    <source>
        <dbReference type="ARBA" id="ARBA00022989"/>
    </source>
</evidence>
<dbReference type="GO" id="GO:0005886">
    <property type="term" value="C:plasma membrane"/>
    <property type="evidence" value="ECO:0007669"/>
    <property type="project" value="UniProtKB-SubCell"/>
</dbReference>
<dbReference type="GeneID" id="76198565"/>
<feature type="transmembrane region" description="Helical" evidence="7">
    <location>
        <begin position="48"/>
        <end position="73"/>
    </location>
</feature>
<keyword evidence="3" id="KW-1003">Cell membrane</keyword>
<keyword evidence="4 7" id="KW-0812">Transmembrane</keyword>
<proteinExistence type="inferred from homology"/>
<dbReference type="SUPFAM" id="SSF161098">
    <property type="entry name" value="MetI-like"/>
    <property type="match status" value="1"/>
</dbReference>
<evidence type="ECO:0000256" key="2">
    <source>
        <dbReference type="ARBA" id="ARBA00022448"/>
    </source>
</evidence>
<dbReference type="PANTHER" id="PTHR32243">
    <property type="entry name" value="MALTOSE TRANSPORT SYSTEM PERMEASE-RELATED"/>
    <property type="match status" value="1"/>
</dbReference>
<dbReference type="Gene3D" id="1.10.3720.10">
    <property type="entry name" value="MetI-like"/>
    <property type="match status" value="1"/>
</dbReference>
<protein>
    <submittedName>
        <fullName evidence="9">ABC transporter permease subunit</fullName>
    </submittedName>
</protein>
<dbReference type="InterPro" id="IPR000515">
    <property type="entry name" value="MetI-like"/>
</dbReference>
<reference evidence="9 10" key="1">
    <citation type="journal article" date="2019" name="Int. J. Syst. Evol. Microbiol.">
        <title>The Global Catalogue of Microorganisms (GCM) 10K type strain sequencing project: providing services to taxonomists for standard genome sequencing and annotation.</title>
        <authorList>
            <consortium name="The Broad Institute Genomics Platform"/>
            <consortium name="The Broad Institute Genome Sequencing Center for Infectious Disease"/>
            <person name="Wu L."/>
            <person name="Ma J."/>
        </authorList>
    </citation>
    <scope>NUCLEOTIDE SEQUENCE [LARGE SCALE GENOMIC DNA]</scope>
    <source>
        <strain evidence="9 10">RDMS1</strain>
    </source>
</reference>
<evidence type="ECO:0000256" key="4">
    <source>
        <dbReference type="ARBA" id="ARBA00022692"/>
    </source>
</evidence>
<gene>
    <name evidence="9" type="ORF">ACFQL7_03510</name>
</gene>
<dbReference type="InterPro" id="IPR050901">
    <property type="entry name" value="BP-dep_ABC_trans_perm"/>
</dbReference>
<evidence type="ECO:0000313" key="10">
    <source>
        <dbReference type="Proteomes" id="UP001596417"/>
    </source>
</evidence>
<dbReference type="PROSITE" id="PS50928">
    <property type="entry name" value="ABC_TM1"/>
    <property type="match status" value="1"/>
</dbReference>
<dbReference type="Proteomes" id="UP001596417">
    <property type="component" value="Unassembled WGS sequence"/>
</dbReference>
<feature type="domain" description="ABC transmembrane type-1" evidence="8">
    <location>
        <begin position="1"/>
        <end position="129"/>
    </location>
</feature>
<accession>A0ABD5YI36</accession>
<comment type="similarity">
    <text evidence="7">Belongs to the binding-protein-dependent transport system permease family.</text>
</comment>
<dbReference type="PANTHER" id="PTHR32243:SF18">
    <property type="entry name" value="INNER MEMBRANE ABC TRANSPORTER PERMEASE PROTEIN YCJP"/>
    <property type="match status" value="1"/>
</dbReference>
<evidence type="ECO:0000313" key="9">
    <source>
        <dbReference type="EMBL" id="MFC7189006.1"/>
    </source>
</evidence>
<organism evidence="9 10">
    <name type="scientific">Halocatena marina</name>
    <dbReference type="NCBI Taxonomy" id="2934937"/>
    <lineage>
        <taxon>Archaea</taxon>
        <taxon>Methanobacteriati</taxon>
        <taxon>Methanobacteriota</taxon>
        <taxon>Stenosarchaea group</taxon>
        <taxon>Halobacteria</taxon>
        <taxon>Halobacteriales</taxon>
        <taxon>Natronomonadaceae</taxon>
        <taxon>Halocatena</taxon>
    </lineage>
</organism>
<evidence type="ECO:0000256" key="3">
    <source>
        <dbReference type="ARBA" id="ARBA00022475"/>
    </source>
</evidence>
<comment type="subcellular location">
    <subcellularLocation>
        <location evidence="1 7">Cell membrane</location>
        <topology evidence="1 7">Multi-pass membrane protein</topology>
    </subcellularLocation>
</comment>
<dbReference type="EMBL" id="JBHTAX010000001">
    <property type="protein sequence ID" value="MFC7189006.1"/>
    <property type="molecule type" value="Genomic_DNA"/>
</dbReference>
<evidence type="ECO:0000259" key="8">
    <source>
        <dbReference type="PROSITE" id="PS50928"/>
    </source>
</evidence>
<name>A0ABD5YI36_9EURY</name>
<feature type="transmembrane region" description="Helical" evidence="7">
    <location>
        <begin position="105"/>
        <end position="129"/>
    </location>
</feature>
<dbReference type="InterPro" id="IPR035906">
    <property type="entry name" value="MetI-like_sf"/>
</dbReference>
<comment type="caution">
    <text evidence="9">The sequence shown here is derived from an EMBL/GenBank/DDBJ whole genome shotgun (WGS) entry which is preliminary data.</text>
</comment>
<evidence type="ECO:0000256" key="7">
    <source>
        <dbReference type="RuleBase" id="RU363032"/>
    </source>
</evidence>
<dbReference type="Pfam" id="PF00528">
    <property type="entry name" value="BPD_transp_1"/>
    <property type="match status" value="1"/>
</dbReference>
<dbReference type="AlphaFoldDB" id="A0ABD5YI36"/>
<keyword evidence="5 7" id="KW-1133">Transmembrane helix</keyword>